<keyword evidence="8" id="KW-1185">Reference proteome</keyword>
<dbReference type="Gene3D" id="2.40.50.140">
    <property type="entry name" value="Nucleic acid-binding proteins"/>
    <property type="match status" value="1"/>
</dbReference>
<comment type="caution">
    <text evidence="7">The sequence shown here is derived from an EMBL/GenBank/DDBJ whole genome shotgun (WGS) entry which is preliminary data.</text>
</comment>
<feature type="active site" description="Nucleophile" evidence="4">
    <location>
        <position position="413"/>
    </location>
</feature>
<dbReference type="PANTHER" id="PTHR11061">
    <property type="entry name" value="RNA M5U METHYLTRANSFERASE"/>
    <property type="match status" value="1"/>
</dbReference>
<feature type="binding site" evidence="4">
    <location>
        <position position="314"/>
    </location>
    <ligand>
        <name>S-adenosyl-L-methionine</name>
        <dbReference type="ChEBI" id="CHEBI:59789"/>
    </ligand>
</feature>
<dbReference type="EC" id="2.1.1.190" evidence="7"/>
<dbReference type="Proteomes" id="UP001457197">
    <property type="component" value="Unassembled WGS sequence"/>
</dbReference>
<evidence type="ECO:0000256" key="4">
    <source>
        <dbReference type="PROSITE-ProRule" id="PRU01024"/>
    </source>
</evidence>
<dbReference type="RefSeq" id="WP_349151791.1">
    <property type="nucleotide sequence ID" value="NZ_JBBMEO010000003.1"/>
</dbReference>
<proteinExistence type="inferred from homology"/>
<dbReference type="PANTHER" id="PTHR11061:SF30">
    <property type="entry name" value="TRNA (URACIL(54)-C(5))-METHYLTRANSFERASE"/>
    <property type="match status" value="1"/>
</dbReference>
<dbReference type="PROSITE" id="PS50926">
    <property type="entry name" value="TRAM"/>
    <property type="match status" value="1"/>
</dbReference>
<gene>
    <name evidence="7" type="primary">rlmD</name>
    <name evidence="7" type="ORF">WMO44_03770</name>
</gene>
<dbReference type="InterPro" id="IPR002792">
    <property type="entry name" value="TRAM_dom"/>
</dbReference>
<dbReference type="NCBIfam" id="TIGR00479">
    <property type="entry name" value="rumA"/>
    <property type="match status" value="1"/>
</dbReference>
<dbReference type="InterPro" id="IPR010280">
    <property type="entry name" value="U5_MeTrfase_fam"/>
</dbReference>
<dbReference type="GO" id="GO:0032259">
    <property type="term" value="P:methylation"/>
    <property type="evidence" value="ECO:0007669"/>
    <property type="project" value="UniProtKB-KW"/>
</dbReference>
<protein>
    <submittedName>
        <fullName evidence="7">23S rRNA (Uracil(1939)-C(5))-methyltransferase RlmD</fullName>
        <ecNumber evidence="7">2.1.1.190</ecNumber>
    </submittedName>
</protein>
<dbReference type="EMBL" id="JBBMEO010000003">
    <property type="protein sequence ID" value="MEQ2361268.1"/>
    <property type="molecule type" value="Genomic_DNA"/>
</dbReference>
<dbReference type="CDD" id="cd02440">
    <property type="entry name" value="AdoMet_MTases"/>
    <property type="match status" value="1"/>
</dbReference>
<name>A0ABV1ASU6_9FIRM</name>
<evidence type="ECO:0000256" key="3">
    <source>
        <dbReference type="ARBA" id="ARBA00022691"/>
    </source>
</evidence>
<keyword evidence="3 4" id="KW-0949">S-adenosyl-L-methionine</keyword>
<dbReference type="SUPFAM" id="SSF53335">
    <property type="entry name" value="S-adenosyl-L-methionine-dependent methyltransferases"/>
    <property type="match status" value="1"/>
</dbReference>
<keyword evidence="2 4" id="KW-0808">Transferase</keyword>
<feature type="binding site" evidence="4">
    <location>
        <position position="335"/>
    </location>
    <ligand>
        <name>S-adenosyl-L-methionine</name>
        <dbReference type="ChEBI" id="CHEBI:59789"/>
    </ligand>
</feature>
<dbReference type="InterPro" id="IPR012340">
    <property type="entry name" value="NA-bd_OB-fold"/>
</dbReference>
<reference evidence="7 8" key="1">
    <citation type="submission" date="2024-03" db="EMBL/GenBank/DDBJ databases">
        <title>Human intestinal bacterial collection.</title>
        <authorList>
            <person name="Pauvert C."/>
            <person name="Hitch T.C.A."/>
            <person name="Clavel T."/>
        </authorList>
    </citation>
    <scope>NUCLEOTIDE SEQUENCE [LARGE SCALE GENOMIC DNA]</scope>
    <source>
        <strain evidence="7 8">CLA-AA-H175</strain>
    </source>
</reference>
<keyword evidence="1 4" id="KW-0489">Methyltransferase</keyword>
<dbReference type="PROSITE" id="PS01230">
    <property type="entry name" value="TRMA_1"/>
    <property type="match status" value="1"/>
</dbReference>
<dbReference type="InterPro" id="IPR030390">
    <property type="entry name" value="MeTrfase_TrmA_AS"/>
</dbReference>
<feature type="binding site" evidence="4">
    <location>
        <position position="386"/>
    </location>
    <ligand>
        <name>S-adenosyl-L-methionine</name>
        <dbReference type="ChEBI" id="CHEBI:59789"/>
    </ligand>
</feature>
<evidence type="ECO:0000256" key="5">
    <source>
        <dbReference type="PROSITE-ProRule" id="PRU10015"/>
    </source>
</evidence>
<dbReference type="Gene3D" id="3.40.50.150">
    <property type="entry name" value="Vaccinia Virus protein VP39"/>
    <property type="match status" value="1"/>
</dbReference>
<feature type="binding site" evidence="4">
    <location>
        <position position="285"/>
    </location>
    <ligand>
        <name>S-adenosyl-L-methionine</name>
        <dbReference type="ChEBI" id="CHEBI:59789"/>
    </ligand>
</feature>
<accession>A0ABV1ASU6</accession>
<feature type="active site" evidence="5">
    <location>
        <position position="413"/>
    </location>
</feature>
<dbReference type="Gene3D" id="2.40.50.1070">
    <property type="match status" value="1"/>
</dbReference>
<dbReference type="SUPFAM" id="SSF50249">
    <property type="entry name" value="Nucleic acid-binding proteins"/>
    <property type="match status" value="1"/>
</dbReference>
<dbReference type="PROSITE" id="PS51687">
    <property type="entry name" value="SAM_MT_RNA_M5U"/>
    <property type="match status" value="1"/>
</dbReference>
<evidence type="ECO:0000313" key="7">
    <source>
        <dbReference type="EMBL" id="MEQ2361268.1"/>
    </source>
</evidence>
<dbReference type="Pfam" id="PF05958">
    <property type="entry name" value="tRNA_U5-meth_tr"/>
    <property type="match status" value="1"/>
</dbReference>
<sequence>MPLQKNQILTLRIERLSSDGSGVAHSADGEAVFVPGTAPGDEARVRIVKDCGRYAFGILDELLTPSPDRIPVDCPVAGPCGGCSLRHLDYAAELRAKQDSVLDAFRRIGGLEVPVLDILPSPEVDRYRNKVQFPVGVDKNGAPCIGFYAGRTHRIVPCPDCKLQPGVLNEIGNALCAFFSQQGIRPYDEQSGKGLVRHIFLRRGAHSGQIMVCLVCTRAKLPHAEQLCTALREQFPAISTILLNVNAKNTNVILGGENHILYGPGYIEDTLCGVPVRLGPLSFYQVNTLAAERLYGVAAQYAQLTPDDALLDLYCGMGTIGLSMADQCRELIGVEIVPEAIESAKANAARMGKAVAAKSRFFCADAGQAATQLAAEGLHPDIVMLDPPRKGCDEATLSAVVRMAPRRVVYVSCNPATAARDAAWLEKNGYHAEKVQPVDLFPRTKHVEAVLLLTKIHVERHIEVDVNMEELDVTAAESKATYDQIRDYVWEHYQLKVSNLYIAQVKQKYGIIERENYHKAKNENAKQPKCPKEKEDAIVEALKHFQMI</sequence>
<dbReference type="InterPro" id="IPR029063">
    <property type="entry name" value="SAM-dependent_MTases_sf"/>
</dbReference>
<dbReference type="Pfam" id="PF01938">
    <property type="entry name" value="TRAM"/>
    <property type="match status" value="1"/>
</dbReference>
<dbReference type="GO" id="GO:0008168">
    <property type="term" value="F:methyltransferase activity"/>
    <property type="evidence" value="ECO:0007669"/>
    <property type="project" value="UniProtKB-KW"/>
</dbReference>
<evidence type="ECO:0000256" key="2">
    <source>
        <dbReference type="ARBA" id="ARBA00022679"/>
    </source>
</evidence>
<evidence type="ECO:0000259" key="6">
    <source>
        <dbReference type="PROSITE" id="PS50926"/>
    </source>
</evidence>
<evidence type="ECO:0000313" key="8">
    <source>
        <dbReference type="Proteomes" id="UP001457197"/>
    </source>
</evidence>
<comment type="similarity">
    <text evidence="4">Belongs to the class I-like SAM-binding methyltransferase superfamily. RNA M5U methyltransferase family.</text>
</comment>
<feature type="domain" description="TRAM" evidence="6">
    <location>
        <begin position="2"/>
        <end position="61"/>
    </location>
</feature>
<evidence type="ECO:0000256" key="1">
    <source>
        <dbReference type="ARBA" id="ARBA00022603"/>
    </source>
</evidence>
<organism evidence="7 8">
    <name type="scientific">Faecalibacterium tardum</name>
    <dbReference type="NCBI Taxonomy" id="3133156"/>
    <lineage>
        <taxon>Bacteria</taxon>
        <taxon>Bacillati</taxon>
        <taxon>Bacillota</taxon>
        <taxon>Clostridia</taxon>
        <taxon>Eubacteriales</taxon>
        <taxon>Oscillospiraceae</taxon>
        <taxon>Faecalibacterium</taxon>
    </lineage>
</organism>